<dbReference type="Pfam" id="PF03009">
    <property type="entry name" value="GDPD"/>
    <property type="match status" value="1"/>
</dbReference>
<dbReference type="GO" id="GO:0006629">
    <property type="term" value="P:lipid metabolic process"/>
    <property type="evidence" value="ECO:0007669"/>
    <property type="project" value="InterPro"/>
</dbReference>
<reference evidence="2" key="1">
    <citation type="submission" date="2020-09" db="EMBL/GenBank/DDBJ databases">
        <title>Draft Genome Sequence of Paenibacillus sp. WST5.</title>
        <authorList>
            <person name="Bao Z."/>
        </authorList>
    </citation>
    <scope>NUCLEOTIDE SEQUENCE</scope>
    <source>
        <strain evidence="2">WST5</strain>
    </source>
</reference>
<dbReference type="SUPFAM" id="SSF51695">
    <property type="entry name" value="PLC-like phosphodiesterases"/>
    <property type="match status" value="1"/>
</dbReference>
<dbReference type="RefSeq" id="WP_188175182.1">
    <property type="nucleotide sequence ID" value="NZ_JACVVD010000004.1"/>
</dbReference>
<dbReference type="InterPro" id="IPR017946">
    <property type="entry name" value="PLC-like_Pdiesterase_TIM-brl"/>
</dbReference>
<accession>A0A926KSJ2</accession>
<comment type="caution">
    <text evidence="2">The sequence shown here is derived from an EMBL/GenBank/DDBJ whole genome shotgun (WGS) entry which is preliminary data.</text>
</comment>
<dbReference type="PANTHER" id="PTHR46211">
    <property type="entry name" value="GLYCEROPHOSPHORYL DIESTER PHOSPHODIESTERASE"/>
    <property type="match status" value="1"/>
</dbReference>
<evidence type="ECO:0000313" key="2">
    <source>
        <dbReference type="EMBL" id="MBD0381404.1"/>
    </source>
</evidence>
<evidence type="ECO:0000313" key="3">
    <source>
        <dbReference type="Proteomes" id="UP000650466"/>
    </source>
</evidence>
<dbReference type="Proteomes" id="UP000650466">
    <property type="component" value="Unassembled WGS sequence"/>
</dbReference>
<evidence type="ECO:0000259" key="1">
    <source>
        <dbReference type="PROSITE" id="PS51704"/>
    </source>
</evidence>
<feature type="domain" description="GP-PDE" evidence="1">
    <location>
        <begin position="6"/>
        <end position="246"/>
    </location>
</feature>
<sequence length="254" mass="28255">MTQRFPIITAHSGCMDMLDHTLLSVETGLRLGADVIEEDVRVTKDGVPVLAHDDEVRTVEGQEFRISQLTYAELSGLRLEVQHGEHRETTRICRLEDMLPLIRGARAIANLDLKVDESIAPVAALVNKLGMHDKVFLSGCERDRAMLAQQTQPELRKLLNTDTSLFVSMAYSDAVLQTCQDALDASCFGININYRLVRSELMECAAEKGLPVYVWTVDDEALMKHFAEMGVASITARNVLALVRVKENWQGGLS</sequence>
<organism evidence="2 3">
    <name type="scientific">Paenibacillus sedimenti</name>
    <dbReference type="NCBI Taxonomy" id="2770274"/>
    <lineage>
        <taxon>Bacteria</taxon>
        <taxon>Bacillati</taxon>
        <taxon>Bacillota</taxon>
        <taxon>Bacilli</taxon>
        <taxon>Bacillales</taxon>
        <taxon>Paenibacillaceae</taxon>
        <taxon>Paenibacillus</taxon>
    </lineage>
</organism>
<gene>
    <name evidence="2" type="ORF">ICC18_14855</name>
</gene>
<dbReference type="AlphaFoldDB" id="A0A926KSJ2"/>
<dbReference type="PANTHER" id="PTHR46211:SF1">
    <property type="entry name" value="GLYCEROPHOSPHODIESTER PHOSPHODIESTERASE, CYTOPLASMIC"/>
    <property type="match status" value="1"/>
</dbReference>
<dbReference type="Gene3D" id="3.20.20.190">
    <property type="entry name" value="Phosphatidylinositol (PI) phosphodiesterase"/>
    <property type="match status" value="1"/>
</dbReference>
<dbReference type="PROSITE" id="PS51704">
    <property type="entry name" value="GP_PDE"/>
    <property type="match status" value="1"/>
</dbReference>
<dbReference type="InterPro" id="IPR030395">
    <property type="entry name" value="GP_PDE_dom"/>
</dbReference>
<name>A0A926KSJ2_9BACL</name>
<dbReference type="CDD" id="cd08556">
    <property type="entry name" value="GDPD"/>
    <property type="match status" value="1"/>
</dbReference>
<proteinExistence type="predicted"/>
<keyword evidence="3" id="KW-1185">Reference proteome</keyword>
<dbReference type="EMBL" id="JACVVD010000004">
    <property type="protein sequence ID" value="MBD0381404.1"/>
    <property type="molecule type" value="Genomic_DNA"/>
</dbReference>
<protein>
    <submittedName>
        <fullName evidence="2">Glycerophosphodiester phosphodiesterase</fullName>
    </submittedName>
</protein>
<dbReference type="GO" id="GO:0008081">
    <property type="term" value="F:phosphoric diester hydrolase activity"/>
    <property type="evidence" value="ECO:0007669"/>
    <property type="project" value="InterPro"/>
</dbReference>